<dbReference type="EMBL" id="LN831776">
    <property type="protein sequence ID" value="CQR57838.1"/>
    <property type="molecule type" value="Genomic_DNA"/>
</dbReference>
<organism evidence="1 2">
    <name type="scientific">Paenibacillus riograndensis SBR5</name>
    <dbReference type="NCBI Taxonomy" id="1073571"/>
    <lineage>
        <taxon>Bacteria</taxon>
        <taxon>Bacillati</taxon>
        <taxon>Bacillota</taxon>
        <taxon>Bacilli</taxon>
        <taxon>Bacillales</taxon>
        <taxon>Paenibacillaceae</taxon>
        <taxon>Paenibacillus</taxon>
        <taxon>Paenibacillus sonchi group</taxon>
    </lineage>
</organism>
<dbReference type="AlphaFoldDB" id="A0A0E3WIY3"/>
<dbReference type="Proteomes" id="UP000033163">
    <property type="component" value="Chromosome I"/>
</dbReference>
<dbReference type="HOGENOM" id="CLU_051643_1_0_9"/>
<accession>A0A0E3WIY3</accession>
<evidence type="ECO:0000313" key="1">
    <source>
        <dbReference type="EMBL" id="CQR57838.1"/>
    </source>
</evidence>
<dbReference type="PATRIC" id="fig|1073571.4.peg.5840"/>
<dbReference type="NCBIfam" id="NF038110">
    <property type="entry name" value="Lys_methyl_FliB"/>
    <property type="match status" value="1"/>
</dbReference>
<reference evidence="2" key="1">
    <citation type="submission" date="2015-03" db="EMBL/GenBank/DDBJ databases">
        <authorList>
            <person name="Wibberg D."/>
        </authorList>
    </citation>
    <scope>NUCLEOTIDE SEQUENCE [LARGE SCALE GENOMIC DNA]</scope>
</reference>
<protein>
    <recommendedName>
        <fullName evidence="3">Lysine-N-methylase</fullName>
    </recommendedName>
</protein>
<dbReference type="KEGG" id="pri:PRIO_5449"/>
<evidence type="ECO:0000313" key="2">
    <source>
        <dbReference type="Proteomes" id="UP000033163"/>
    </source>
</evidence>
<gene>
    <name evidence="1" type="ORF">PRIO_5449</name>
</gene>
<sequence>MQVMQKEYLTPQYIRQFQCTGAVCEDTCCSLWEITIDRSTYEKYKQIPDASLHEEINKNLVRNKKSIESYASFKMNQKTGNCSMLCDGLCTIQAKVGETFLSQTCSTYPRILNEADEIEVSALLSCPEIARLVLLSEDAMSFTRTNELHTPNLRISQLGRATNKKKQCIQNLRDITLEVLSDRQFSLQHRLIIIGVLLDNTDELLRSGAYDHVLSFVDEFRGELVTNEELRDYDVFPSNDQIQFQVLNNTLMAHLSEFLWNARYNECKNEYLKGIQSNGSSLNESLHTYRSVREEIYEPYLREKEFIFENYAINHVYQNFMTDIYAGGSLFDFFVKLVADYSFIRLHLIGMAAYRQELNDDMVVKLIQSYTKNYKFSNKFLNAILKDIKDQGYYTLGGMSLLIK</sequence>
<dbReference type="STRING" id="483937.AMQ84_03540"/>
<evidence type="ECO:0008006" key="3">
    <source>
        <dbReference type="Google" id="ProtNLM"/>
    </source>
</evidence>
<name>A0A0E3WIY3_9BACL</name>
<proteinExistence type="predicted"/>